<evidence type="ECO:0000313" key="1">
    <source>
        <dbReference type="EMBL" id="MBI6871270.1"/>
    </source>
</evidence>
<organism evidence="1 2">
    <name type="scientific">Clostridium aciditolerans</name>
    <dbReference type="NCBI Taxonomy" id="339861"/>
    <lineage>
        <taxon>Bacteria</taxon>
        <taxon>Bacillati</taxon>
        <taxon>Bacillota</taxon>
        <taxon>Clostridia</taxon>
        <taxon>Eubacteriales</taxon>
        <taxon>Clostridiaceae</taxon>
        <taxon>Clostridium</taxon>
    </lineage>
</organism>
<dbReference type="RefSeq" id="WP_211140736.1">
    <property type="nucleotide sequence ID" value="NZ_JAEEGB010000002.1"/>
</dbReference>
<dbReference type="Proteomes" id="UP000622687">
    <property type="component" value="Unassembled WGS sequence"/>
</dbReference>
<accession>A0A934HVU7</accession>
<gene>
    <name evidence="1" type="ORF">I6U51_00940</name>
</gene>
<proteinExistence type="predicted"/>
<protein>
    <recommendedName>
        <fullName evidence="3">DUF3052 domain-containing protein</fullName>
    </recommendedName>
</protein>
<keyword evidence="2" id="KW-1185">Reference proteome</keyword>
<reference evidence="1" key="1">
    <citation type="submission" date="2020-12" db="EMBL/GenBank/DDBJ databases">
        <title>Clostridium thailandense sp. nov., a novel acetogenic bacterium isolated from peat land soil in Thailand.</title>
        <authorList>
            <person name="Chaikitkaew S."/>
            <person name="Birkeland N.K."/>
        </authorList>
    </citation>
    <scope>NUCLEOTIDE SEQUENCE</scope>
    <source>
        <strain evidence="1">DSM 17425</strain>
    </source>
</reference>
<dbReference type="AlphaFoldDB" id="A0A934HVU7"/>
<dbReference type="EMBL" id="JAEEGB010000002">
    <property type="protein sequence ID" value="MBI6871270.1"/>
    <property type="molecule type" value="Genomic_DNA"/>
</dbReference>
<evidence type="ECO:0000313" key="2">
    <source>
        <dbReference type="Proteomes" id="UP000622687"/>
    </source>
</evidence>
<name>A0A934HVU7_9CLOT</name>
<comment type="caution">
    <text evidence="1">The sequence shown here is derived from an EMBL/GenBank/DDBJ whole genome shotgun (WGS) entry which is preliminary data.</text>
</comment>
<sequence length="148" mass="17020">MNPILKKLGLTTQNPVLVLNAPEEYKDILAEITSDIHTTISGKYKFIQVFEIDLCKAKSIANNLIEVLENDGHLWLCYPKGTSKRYKSDINRTKAWEVFSPYEFEPVSQVSIDDNWSAMRFRHVDNIKTMKRKTAATEKGKNRVEGNK</sequence>
<evidence type="ECO:0008006" key="3">
    <source>
        <dbReference type="Google" id="ProtNLM"/>
    </source>
</evidence>